<dbReference type="AlphaFoldDB" id="A0A7Y7XI01"/>
<gene>
    <name evidence="2" type="ORF">HX882_29505</name>
</gene>
<dbReference type="RefSeq" id="WP_177105503.1">
    <property type="nucleotide sequence ID" value="NZ_JACAQB010000028.1"/>
</dbReference>
<evidence type="ECO:0000256" key="1">
    <source>
        <dbReference type="SAM" id="Phobius"/>
    </source>
</evidence>
<feature type="transmembrane region" description="Helical" evidence="1">
    <location>
        <begin position="45"/>
        <end position="63"/>
    </location>
</feature>
<evidence type="ECO:0008006" key="4">
    <source>
        <dbReference type="Google" id="ProtNLM"/>
    </source>
</evidence>
<feature type="transmembrane region" description="Helical" evidence="1">
    <location>
        <begin position="75"/>
        <end position="95"/>
    </location>
</feature>
<evidence type="ECO:0000313" key="2">
    <source>
        <dbReference type="EMBL" id="NWC00016.1"/>
    </source>
</evidence>
<comment type="caution">
    <text evidence="2">The sequence shown here is derived from an EMBL/GenBank/DDBJ whole genome shotgun (WGS) entry which is preliminary data.</text>
</comment>
<name>A0A7Y7XI01_9PSED</name>
<accession>A0A7Y7XI01</accession>
<feature type="transmembrane region" description="Helical" evidence="1">
    <location>
        <begin position="7"/>
        <end position="25"/>
    </location>
</feature>
<dbReference type="PROSITE" id="PS51257">
    <property type="entry name" value="PROKAR_LIPOPROTEIN"/>
    <property type="match status" value="1"/>
</dbReference>
<evidence type="ECO:0000313" key="3">
    <source>
        <dbReference type="Proteomes" id="UP000539985"/>
    </source>
</evidence>
<keyword evidence="1" id="KW-0472">Membrane</keyword>
<feature type="transmembrane region" description="Helical" evidence="1">
    <location>
        <begin position="101"/>
        <end position="121"/>
    </location>
</feature>
<protein>
    <recommendedName>
        <fullName evidence="4">DUF4345 domain-containing protein</fullName>
    </recommendedName>
</protein>
<reference evidence="2 3" key="1">
    <citation type="submission" date="2020-04" db="EMBL/GenBank/DDBJ databases">
        <title>Molecular characterization of pseudomonads from Agaricus bisporus reveal novel blotch 2 pathogens in Western Europe.</title>
        <authorList>
            <person name="Taparia T."/>
            <person name="Krijger M."/>
            <person name="Haynes E."/>
            <person name="Elpinstone J.G."/>
            <person name="Noble R."/>
            <person name="Van Der Wolf J."/>
        </authorList>
    </citation>
    <scope>NUCLEOTIDE SEQUENCE [LARGE SCALE GENOMIC DNA]</scope>
    <source>
        <strain evidence="2 3">H7001</strain>
    </source>
</reference>
<organism evidence="2 3">
    <name type="scientific">Pseudomonas gingeri</name>
    <dbReference type="NCBI Taxonomy" id="117681"/>
    <lineage>
        <taxon>Bacteria</taxon>
        <taxon>Pseudomonadati</taxon>
        <taxon>Pseudomonadota</taxon>
        <taxon>Gammaproteobacteria</taxon>
        <taxon>Pseudomonadales</taxon>
        <taxon>Pseudomonadaceae</taxon>
        <taxon>Pseudomonas</taxon>
    </lineage>
</organism>
<sequence length="140" mass="14768">MKLNFRSLAILCSAIFIGLACMWLLAPNFFLSRWGVAFSDSVGLLGRRASALYLGIGVMFFLARNAEPSSARSALVTGLVVTCLALAALGAFELLTGNASVGILSAVVIEVALALAFLYVARTGRDNPATVNEARGQRTQ</sequence>
<keyword evidence="1" id="KW-0812">Transmembrane</keyword>
<dbReference type="Proteomes" id="UP000539985">
    <property type="component" value="Unassembled WGS sequence"/>
</dbReference>
<dbReference type="EMBL" id="JACAQB010000028">
    <property type="protein sequence ID" value="NWC00016.1"/>
    <property type="molecule type" value="Genomic_DNA"/>
</dbReference>
<proteinExistence type="predicted"/>
<keyword evidence="1" id="KW-1133">Transmembrane helix</keyword>